<dbReference type="AlphaFoldDB" id="A0A8S0ZFQ8"/>
<organism evidence="1 2">
    <name type="scientific">Arctia plantaginis</name>
    <name type="common">Wood tiger moth</name>
    <name type="synonym">Phalaena plantaginis</name>
    <dbReference type="NCBI Taxonomy" id="874455"/>
    <lineage>
        <taxon>Eukaryota</taxon>
        <taxon>Metazoa</taxon>
        <taxon>Ecdysozoa</taxon>
        <taxon>Arthropoda</taxon>
        <taxon>Hexapoda</taxon>
        <taxon>Insecta</taxon>
        <taxon>Pterygota</taxon>
        <taxon>Neoptera</taxon>
        <taxon>Endopterygota</taxon>
        <taxon>Lepidoptera</taxon>
        <taxon>Glossata</taxon>
        <taxon>Ditrysia</taxon>
        <taxon>Noctuoidea</taxon>
        <taxon>Erebidae</taxon>
        <taxon>Arctiinae</taxon>
        <taxon>Arctia</taxon>
    </lineage>
</organism>
<proteinExistence type="predicted"/>
<evidence type="ECO:0000313" key="2">
    <source>
        <dbReference type="Proteomes" id="UP000494256"/>
    </source>
</evidence>
<dbReference type="Proteomes" id="UP000494256">
    <property type="component" value="Unassembled WGS sequence"/>
</dbReference>
<name>A0A8S0ZFQ8_ARCPL</name>
<dbReference type="EMBL" id="CADEBD010000289">
    <property type="protein sequence ID" value="CAB3231897.1"/>
    <property type="molecule type" value="Genomic_DNA"/>
</dbReference>
<gene>
    <name evidence="1" type="ORF">APLA_LOCUS5389</name>
</gene>
<comment type="caution">
    <text evidence="1">The sequence shown here is derived from an EMBL/GenBank/DDBJ whole genome shotgun (WGS) entry which is preliminary data.</text>
</comment>
<evidence type="ECO:0000313" key="1">
    <source>
        <dbReference type="EMBL" id="CAB3231897.1"/>
    </source>
</evidence>
<sequence>MNLPAPVPFVSKGDIVENWVLWKPTWKNYELATDPDKKEDKKRAAVFKTVIGAEGVRLLRQIGADEITSVYDIIKRLDAEIIPQ</sequence>
<accession>A0A8S0ZFQ8</accession>
<dbReference type="OrthoDB" id="8194068at2759"/>
<reference evidence="1 2" key="1">
    <citation type="submission" date="2020-04" db="EMBL/GenBank/DDBJ databases">
        <authorList>
            <person name="Wallbank WR R."/>
            <person name="Pardo Diaz C."/>
            <person name="Kozak K."/>
            <person name="Martin S."/>
            <person name="Jiggins C."/>
            <person name="Moest M."/>
            <person name="Warren A I."/>
            <person name="Byers J.R.P. K."/>
            <person name="Montejo-Kovacevich G."/>
            <person name="Yen C E."/>
        </authorList>
    </citation>
    <scope>NUCLEOTIDE SEQUENCE [LARGE SCALE GENOMIC DNA]</scope>
</reference>
<protein>
    <submittedName>
        <fullName evidence="1">Uncharacterized protein</fullName>
    </submittedName>
</protein>